<sequence>MSQVLPELGVLKDKEEDRYPTDYLWMYLVFTYLFTGLTMYFILSETRRIIEVRQEYLGSQATITDRTIRLSGIPPELRSEDKIKNFLEDLEIGQVESVALCCNWEELDGLMAERMDILRRLEEAWTVNLGHRRVERSPESLPIMQPPPPQSQPDIEGEEDGLLVGEQDTSGQVLPYARDRPRTRIWYGRFKLRYKMVDAIDYFEEKLHRLDNRIREVRKKEFPPTGLAFVTMNSVATCQMAIQAVLDPSPLQLQARLSSAPADVVWPNT</sequence>
<evidence type="ECO:0000313" key="2">
    <source>
        <dbReference type="Proteomes" id="UP001186974"/>
    </source>
</evidence>
<dbReference type="Proteomes" id="UP001186974">
    <property type="component" value="Unassembled WGS sequence"/>
</dbReference>
<comment type="caution">
    <text evidence="1">The sequence shown here is derived from an EMBL/GenBank/DDBJ whole genome shotgun (WGS) entry which is preliminary data.</text>
</comment>
<keyword evidence="2" id="KW-1185">Reference proteome</keyword>
<accession>A0ACC3DDN8</accession>
<feature type="non-terminal residue" evidence="1">
    <location>
        <position position="269"/>
    </location>
</feature>
<dbReference type="EMBL" id="JAWDJW010006292">
    <property type="protein sequence ID" value="KAK3065674.1"/>
    <property type="molecule type" value="Genomic_DNA"/>
</dbReference>
<protein>
    <submittedName>
        <fullName evidence="1">Uncharacterized protein</fullName>
    </submittedName>
</protein>
<gene>
    <name evidence="1" type="ORF">LTS18_002544</name>
</gene>
<organism evidence="1 2">
    <name type="scientific">Coniosporium uncinatum</name>
    <dbReference type="NCBI Taxonomy" id="93489"/>
    <lineage>
        <taxon>Eukaryota</taxon>
        <taxon>Fungi</taxon>
        <taxon>Dikarya</taxon>
        <taxon>Ascomycota</taxon>
        <taxon>Pezizomycotina</taxon>
        <taxon>Dothideomycetes</taxon>
        <taxon>Dothideomycetes incertae sedis</taxon>
        <taxon>Coniosporium</taxon>
    </lineage>
</organism>
<reference evidence="1" key="1">
    <citation type="submission" date="2024-09" db="EMBL/GenBank/DDBJ databases">
        <title>Black Yeasts Isolated from many extreme environments.</title>
        <authorList>
            <person name="Coleine C."/>
            <person name="Stajich J.E."/>
            <person name="Selbmann L."/>
        </authorList>
    </citation>
    <scope>NUCLEOTIDE SEQUENCE</scope>
    <source>
        <strain evidence="1">CCFEE 5737</strain>
    </source>
</reference>
<evidence type="ECO:0000313" key="1">
    <source>
        <dbReference type="EMBL" id="KAK3065674.1"/>
    </source>
</evidence>
<name>A0ACC3DDN8_9PEZI</name>
<proteinExistence type="predicted"/>